<dbReference type="RefSeq" id="WP_234366323.1">
    <property type="nucleotide sequence ID" value="NZ_CP021744.1"/>
</dbReference>
<accession>A0A1Z2LE82</accession>
<protein>
    <recommendedName>
        <fullName evidence="3">Protein-L-isoaspartate O-methyltransferase</fullName>
    </recommendedName>
</protein>
<dbReference type="AlphaFoldDB" id="A0A1Z2LE82"/>
<sequence>MWLLADDRTSWASVDYVPRHGTFAVEQYGPRSLWDELEAAYRRWERLGRPERDRAGLTVTREGQRVWLDTPGNVIT</sequence>
<name>A0A1Z2LE82_9ACTN</name>
<evidence type="ECO:0000313" key="1">
    <source>
        <dbReference type="EMBL" id="ARZ72599.1"/>
    </source>
</evidence>
<dbReference type="Proteomes" id="UP000195755">
    <property type="component" value="Chromosome"/>
</dbReference>
<dbReference type="EMBL" id="CP021744">
    <property type="protein sequence ID" value="ARZ72599.1"/>
    <property type="molecule type" value="Genomic_DNA"/>
</dbReference>
<evidence type="ECO:0000313" key="2">
    <source>
        <dbReference type="Proteomes" id="UP000195755"/>
    </source>
</evidence>
<gene>
    <name evidence="1" type="ORF">SMD11_7023</name>
</gene>
<evidence type="ECO:0008006" key="3">
    <source>
        <dbReference type="Google" id="ProtNLM"/>
    </source>
</evidence>
<organism evidence="1 2">
    <name type="scientific">Streptomyces albireticuli</name>
    <dbReference type="NCBI Taxonomy" id="1940"/>
    <lineage>
        <taxon>Bacteria</taxon>
        <taxon>Bacillati</taxon>
        <taxon>Actinomycetota</taxon>
        <taxon>Actinomycetes</taxon>
        <taxon>Kitasatosporales</taxon>
        <taxon>Streptomycetaceae</taxon>
        <taxon>Streptomyces</taxon>
    </lineage>
</organism>
<proteinExistence type="predicted"/>
<dbReference type="KEGG" id="salj:SMD11_7023"/>
<reference evidence="1 2" key="1">
    <citation type="submission" date="2017-06" db="EMBL/GenBank/DDBJ databases">
        <title>Streptomyces albireticuli Genome sequencing and assembly.</title>
        <authorList>
            <person name="Wang Y."/>
            <person name="Du B."/>
            <person name="Ding Y."/>
            <person name="Liu H."/>
            <person name="Hou Q."/>
            <person name="Liu K."/>
            <person name="Yao L."/>
            <person name="Wang C."/>
        </authorList>
    </citation>
    <scope>NUCLEOTIDE SEQUENCE [LARGE SCALE GENOMIC DNA]</scope>
    <source>
        <strain evidence="1 2">MDJK11</strain>
    </source>
</reference>